<feature type="signal peptide" evidence="3">
    <location>
        <begin position="1"/>
        <end position="20"/>
    </location>
</feature>
<evidence type="ECO:0000313" key="5">
    <source>
        <dbReference type="EMBL" id="KAK4187469.1"/>
    </source>
</evidence>
<feature type="compositionally biased region" description="Low complexity" evidence="2">
    <location>
        <begin position="960"/>
        <end position="969"/>
    </location>
</feature>
<evidence type="ECO:0000256" key="1">
    <source>
        <dbReference type="ARBA" id="ARBA00022737"/>
    </source>
</evidence>
<feature type="region of interest" description="Disordered" evidence="2">
    <location>
        <begin position="925"/>
        <end position="944"/>
    </location>
</feature>
<dbReference type="Pfam" id="PF01822">
    <property type="entry name" value="WSC"/>
    <property type="match status" value="1"/>
</dbReference>
<dbReference type="SMART" id="SM00321">
    <property type="entry name" value="WSC"/>
    <property type="match status" value="1"/>
</dbReference>
<reference evidence="5" key="2">
    <citation type="submission" date="2023-05" db="EMBL/GenBank/DDBJ databases">
        <authorList>
            <consortium name="Lawrence Berkeley National Laboratory"/>
            <person name="Steindorff A."/>
            <person name="Hensen N."/>
            <person name="Bonometti L."/>
            <person name="Westerberg I."/>
            <person name="Brannstrom I.O."/>
            <person name="Guillou S."/>
            <person name="Cros-Aarteil S."/>
            <person name="Calhoun S."/>
            <person name="Haridas S."/>
            <person name="Kuo A."/>
            <person name="Mondo S."/>
            <person name="Pangilinan J."/>
            <person name="Riley R."/>
            <person name="Labutti K."/>
            <person name="Andreopoulos B."/>
            <person name="Lipzen A."/>
            <person name="Chen C."/>
            <person name="Yanf M."/>
            <person name="Daum C."/>
            <person name="Ng V."/>
            <person name="Clum A."/>
            <person name="Ohm R."/>
            <person name="Martin F."/>
            <person name="Silar P."/>
            <person name="Natvig D."/>
            <person name="Lalanne C."/>
            <person name="Gautier V."/>
            <person name="Ament-Velasquez S.L."/>
            <person name="Kruys A."/>
            <person name="Hutchinson M.I."/>
            <person name="Powell A.J."/>
            <person name="Barry K."/>
            <person name="Miller A.N."/>
            <person name="Grigoriev I.V."/>
            <person name="Debuchy R."/>
            <person name="Gladieux P."/>
            <person name="Thoren M.H."/>
            <person name="Johannesson H."/>
        </authorList>
    </citation>
    <scope>NUCLEOTIDE SEQUENCE</scope>
    <source>
        <strain evidence="5">PSN309</strain>
    </source>
</reference>
<dbReference type="EMBL" id="MU864402">
    <property type="protein sequence ID" value="KAK4187469.1"/>
    <property type="molecule type" value="Genomic_DNA"/>
</dbReference>
<evidence type="ECO:0000256" key="2">
    <source>
        <dbReference type="SAM" id="MobiDB-lite"/>
    </source>
</evidence>
<feature type="region of interest" description="Disordered" evidence="2">
    <location>
        <begin position="960"/>
        <end position="986"/>
    </location>
</feature>
<evidence type="ECO:0000313" key="6">
    <source>
        <dbReference type="Proteomes" id="UP001302126"/>
    </source>
</evidence>
<dbReference type="Proteomes" id="UP001302126">
    <property type="component" value="Unassembled WGS sequence"/>
</dbReference>
<keyword evidence="3" id="KW-0732">Signal</keyword>
<dbReference type="PROSITE" id="PS51212">
    <property type="entry name" value="WSC"/>
    <property type="match status" value="1"/>
</dbReference>
<feature type="domain" description="WSC" evidence="4">
    <location>
        <begin position="623"/>
        <end position="717"/>
    </location>
</feature>
<accession>A0AAN6WSV1</accession>
<keyword evidence="6" id="KW-1185">Reference proteome</keyword>
<comment type="caution">
    <text evidence="5">The sequence shown here is derived from an EMBL/GenBank/DDBJ whole genome shotgun (WGS) entry which is preliminary data.</text>
</comment>
<sequence length="1112" mass="112414">MPPAARFLLVFLFFASIVHGLDNDASYVNSITKPDLDATEQTRSPPTDGAVVLTPNKMGNPGLSIPKLLSSLLSLQPPVTTTVTSVPTSNPAIPATPIGGPGPLSPLLAGLDSILSPLLNLPGLVPSTLASTGSLPTSQAERVGSSGDTGGLGGLFSGAAADPLNILPTALVPLEPIVSVLSSLLSRIDTPGPQDILLPLVPIPTSLPSVPAALSTLPVSGIPDIVPALTALPPVDIAPFALLPSLVSAIEPLLPQLITELPADITLLAGLESVLNADLEAIVPSQLHALTSAIAEEINVLSGHTFSAGSLTITDASVVTVDLPFITLTVPVSSVLTDDCCSVLSMVSGTMVMVSVSCGSTASTTPAVTTVTIPTSPSSVPASTTPAVPPTITVPFGEPATSSPQSLSTATTATAAPQRTLSTIAPGPQASLPLPATVTITVVEISTVTTCSPTSLQSSTCPSVVRCPECPPVIPCPASNTAKNNPNTASTPSNGAQGPCPGQGYTCNDCPDGWFCPPIQTPAGAAPCGYGWPCYHCEGGWFCAPAPTLVPTTVTVCTEPAASTGAAVPGLGSVAGSGAGSGAGSETGPEGNSETPVTVTATAFVTVSDPALPDSTPHAPVAGCKYIGCYKDDTSRALKNASITTTIPGGMTNEICIKYCRAGGFNLAATEYGFECYCGNVLVNSYLKGEADCNKPCPGAPGSMCGGDWAMSLWSDNGEVPMDFGPEEHFIEPSLAAGQTAVSVYYGGLRQTVVLVTTPVYEWPAEEPTKIAMAVASQPYAATTSIDVEGLASSAHAIVSAAIHEAHAIAASEAARAQSMIVGTKVNSGNPIGNVANKLDSAVVGGFPERVAWTTYSTTVTASSTTTTLFTKTTCTENSVFPPFVSLNISRLETVCDTSSTISGILPTVTDDQPQGRITTVIVNSEPPVVPEPESLTLPTPDAGSNSVALLSSCISVQPRSSSPQASAPITGPVSPSKVTSSNAQPASSEVTNPIIFITVTTTVPSAATNIAPRQQSSVFSSRSSVTLSTTGIPSLTSAQSSGSTTTQVVPMIGTSSATSTGPQAPTPTTSLNGVAVQPSLSISLPLTETYVEFHASKSRGSSSREARSFVA</sequence>
<dbReference type="AlphaFoldDB" id="A0AAN6WSV1"/>
<feature type="region of interest" description="Disordered" evidence="2">
    <location>
        <begin position="396"/>
        <end position="415"/>
    </location>
</feature>
<name>A0AAN6WSV1_9PEZI</name>
<evidence type="ECO:0000259" key="4">
    <source>
        <dbReference type="PROSITE" id="PS51212"/>
    </source>
</evidence>
<dbReference type="InterPro" id="IPR002889">
    <property type="entry name" value="WSC_carb-bd"/>
</dbReference>
<protein>
    <recommendedName>
        <fullName evidence="4">WSC domain-containing protein</fullName>
    </recommendedName>
</protein>
<keyword evidence="1" id="KW-0677">Repeat</keyword>
<evidence type="ECO:0000256" key="3">
    <source>
        <dbReference type="SAM" id="SignalP"/>
    </source>
</evidence>
<organism evidence="5 6">
    <name type="scientific">Podospora australis</name>
    <dbReference type="NCBI Taxonomy" id="1536484"/>
    <lineage>
        <taxon>Eukaryota</taxon>
        <taxon>Fungi</taxon>
        <taxon>Dikarya</taxon>
        <taxon>Ascomycota</taxon>
        <taxon>Pezizomycotina</taxon>
        <taxon>Sordariomycetes</taxon>
        <taxon>Sordariomycetidae</taxon>
        <taxon>Sordariales</taxon>
        <taxon>Podosporaceae</taxon>
        <taxon>Podospora</taxon>
    </lineage>
</organism>
<dbReference type="PANTHER" id="PTHR45964:SF9">
    <property type="entry name" value="SULFOTRANSFERASE"/>
    <property type="match status" value="1"/>
</dbReference>
<proteinExistence type="predicted"/>
<dbReference type="PANTHER" id="PTHR45964">
    <property type="entry name" value="WSCD FAMILY MEMBER CG9164"/>
    <property type="match status" value="1"/>
</dbReference>
<feature type="chain" id="PRO_5043010760" description="WSC domain-containing protein" evidence="3">
    <location>
        <begin position="21"/>
        <end position="1112"/>
    </location>
</feature>
<reference evidence="5" key="1">
    <citation type="journal article" date="2023" name="Mol. Phylogenet. Evol.">
        <title>Genome-scale phylogeny and comparative genomics of the fungal order Sordariales.</title>
        <authorList>
            <person name="Hensen N."/>
            <person name="Bonometti L."/>
            <person name="Westerberg I."/>
            <person name="Brannstrom I.O."/>
            <person name="Guillou S."/>
            <person name="Cros-Aarteil S."/>
            <person name="Calhoun S."/>
            <person name="Haridas S."/>
            <person name="Kuo A."/>
            <person name="Mondo S."/>
            <person name="Pangilinan J."/>
            <person name="Riley R."/>
            <person name="LaButti K."/>
            <person name="Andreopoulos B."/>
            <person name="Lipzen A."/>
            <person name="Chen C."/>
            <person name="Yan M."/>
            <person name="Daum C."/>
            <person name="Ng V."/>
            <person name="Clum A."/>
            <person name="Steindorff A."/>
            <person name="Ohm R.A."/>
            <person name="Martin F."/>
            <person name="Silar P."/>
            <person name="Natvig D.O."/>
            <person name="Lalanne C."/>
            <person name="Gautier V."/>
            <person name="Ament-Velasquez S.L."/>
            <person name="Kruys A."/>
            <person name="Hutchinson M.I."/>
            <person name="Powell A.J."/>
            <person name="Barry K."/>
            <person name="Miller A.N."/>
            <person name="Grigoriev I.V."/>
            <person name="Debuchy R."/>
            <person name="Gladieux P."/>
            <person name="Hiltunen Thoren M."/>
            <person name="Johannesson H."/>
        </authorList>
    </citation>
    <scope>NUCLEOTIDE SEQUENCE</scope>
    <source>
        <strain evidence="5">PSN309</strain>
    </source>
</reference>
<gene>
    <name evidence="5" type="ORF">QBC35DRAFT_232960</name>
</gene>
<dbReference type="InterPro" id="IPR051589">
    <property type="entry name" value="Sialate-O-sulfotransferase"/>
</dbReference>
<feature type="compositionally biased region" description="Polar residues" evidence="2">
    <location>
        <begin position="977"/>
        <end position="986"/>
    </location>
</feature>